<proteinExistence type="predicted"/>
<evidence type="ECO:0000313" key="1">
    <source>
        <dbReference type="EMBL" id="XIA17141.1"/>
    </source>
</evidence>
<accession>A0AB74UR43</accession>
<sequence>MLSKAIEYLIDHKDRQRIAIALAKGAASRAARRVDLQYPATWEFSGFSQNGEDGIIDVLRTQLKRANRYIVEIGAAEGTENNSSWLLTTAGYEGLMIEGDPRQSARARRNIGRYSIGSQFVSMFVTLGTVDAILGKVAFRDPDVFSLDIDGNDWHIANALFARDFRPKIVSVEYNSAYGPERSVASRYRDDFRRSTAHPSQLYYGVSLTGWKAFFDKRGYRFVSIDSNGVNAFFVDAQQLDDAFMAGLQSRQGFIENRYQLRAYGRDHTGQFALMASQPFEQV</sequence>
<dbReference type="RefSeq" id="WP_395117107.1">
    <property type="nucleotide sequence ID" value="NZ_CP170721.1"/>
</dbReference>
<dbReference type="AlphaFoldDB" id="A0AB74UR43"/>
<dbReference type="EMBL" id="CP170721">
    <property type="protein sequence ID" value="XIA17141.1"/>
    <property type="molecule type" value="Genomic_DNA"/>
</dbReference>
<organism evidence="1">
    <name type="scientific">Rhodanobacter sp. FW102-FHT14D07</name>
    <dbReference type="NCBI Taxonomy" id="3351462"/>
    <lineage>
        <taxon>Bacteria</taxon>
        <taxon>Pseudomonadati</taxon>
        <taxon>Pseudomonadota</taxon>
        <taxon>Gammaproteobacteria</taxon>
        <taxon>Lysobacterales</taxon>
        <taxon>Rhodanobacteraceae</taxon>
        <taxon>Rhodanobacter</taxon>
    </lineage>
</organism>
<protein>
    <recommendedName>
        <fullName evidence="2">Methyltransferase FkbM domain-containing protein</fullName>
    </recommendedName>
</protein>
<evidence type="ECO:0008006" key="2">
    <source>
        <dbReference type="Google" id="ProtNLM"/>
    </source>
</evidence>
<name>A0AB74UR43_9GAMM</name>
<reference evidence="1" key="1">
    <citation type="submission" date="2024-10" db="EMBL/GenBank/DDBJ databases">
        <authorList>
            <person name="Lesea H.P."/>
            <person name="Kuehl J.V."/>
            <person name="Chandonia J.-M."/>
        </authorList>
    </citation>
    <scope>NUCLEOTIDE SEQUENCE</scope>
    <source>
        <strain evidence="1">FW102-FHT14D07</strain>
    </source>
</reference>
<gene>
    <name evidence="1" type="ORF">ACFYG5_11235</name>
</gene>